<keyword evidence="2" id="KW-1185">Reference proteome</keyword>
<proteinExistence type="predicted"/>
<dbReference type="Proteomes" id="UP000614123">
    <property type="component" value="Unassembled WGS sequence"/>
</dbReference>
<dbReference type="EMBL" id="JAEILD010000333">
    <property type="protein sequence ID" value="MBI6654093.1"/>
    <property type="molecule type" value="Genomic_DNA"/>
</dbReference>
<accession>A0ABS0VRB2</accession>
<organism evidence="1 2">
    <name type="scientific">Pseudomonas veronii</name>
    <dbReference type="NCBI Taxonomy" id="76761"/>
    <lineage>
        <taxon>Bacteria</taxon>
        <taxon>Pseudomonadati</taxon>
        <taxon>Pseudomonadota</taxon>
        <taxon>Gammaproteobacteria</taxon>
        <taxon>Pseudomonadales</taxon>
        <taxon>Pseudomonadaceae</taxon>
        <taxon>Pseudomonas</taxon>
    </lineage>
</organism>
<sequence>MQLIFNQIETKKKIYAQDTYMTFAKSILHLPIFQSVKNSERKRTTLKIENIYGFKNVEMRFYPLSVGFDFDVFYYILQKKMKSEKLSFTINLTHFMKFHKVHPSNKKVYIEKLKQSLDNMLDFYLKFSYGPKTYKCHLLTHVEENEENREEIKITFSKFFENFYKHDPDLIFNLQLDQFKEIKGDYAKILYMF</sequence>
<feature type="non-terminal residue" evidence="1">
    <location>
        <position position="193"/>
    </location>
</feature>
<name>A0ABS0VRB2_PSEVE</name>
<evidence type="ECO:0000313" key="1">
    <source>
        <dbReference type="EMBL" id="MBI6654093.1"/>
    </source>
</evidence>
<reference evidence="1 2" key="1">
    <citation type="submission" date="2020-12" db="EMBL/GenBank/DDBJ databases">
        <title>Comparative genomic insights into the epidemiology and virulence of plant pathogenic Pseudomonads from Turkey.</title>
        <authorList>
            <person name="Dillon M."/>
            <person name="Ruiz-Bedoya T."/>
            <person name="Bendalovic-Torma C."/>
            <person name="Guttman K.M."/>
            <person name="Kwak H."/>
            <person name="Middleton M.A."/>
            <person name="Wang P.W."/>
            <person name="Horuz S."/>
            <person name="Aysan Y."/>
            <person name="Guttman D.S."/>
        </authorList>
    </citation>
    <scope>NUCLEOTIDE SEQUENCE [LARGE SCALE GENOMIC DNA]</scope>
    <source>
        <strain evidence="1 2">S4_EA_3a</strain>
    </source>
</reference>
<dbReference type="RefSeq" id="WP_198731787.1">
    <property type="nucleotide sequence ID" value="NZ_JAEILD010000333.1"/>
</dbReference>
<evidence type="ECO:0000313" key="2">
    <source>
        <dbReference type="Proteomes" id="UP000614123"/>
    </source>
</evidence>
<comment type="caution">
    <text evidence="1">The sequence shown here is derived from an EMBL/GenBank/DDBJ whole genome shotgun (WGS) entry which is preliminary data.</text>
</comment>
<protein>
    <submittedName>
        <fullName evidence="1">Uncharacterized protein</fullName>
    </submittedName>
</protein>
<gene>
    <name evidence="1" type="ORF">YA0849_34855</name>
</gene>